<keyword evidence="2" id="KW-1185">Reference proteome</keyword>
<accession>A0A7Z7AX13</accession>
<dbReference type="RefSeq" id="WP_091710079.1">
    <property type="nucleotide sequence ID" value="NZ_FNCA01000005.1"/>
</dbReference>
<dbReference type="EMBL" id="FNCA01000005">
    <property type="protein sequence ID" value="SDF93706.1"/>
    <property type="molecule type" value="Genomic_DNA"/>
</dbReference>
<gene>
    <name evidence="1" type="ORF">SAMN04488589_1744</name>
</gene>
<evidence type="ECO:0000313" key="1">
    <source>
        <dbReference type="EMBL" id="SDF93706.1"/>
    </source>
</evidence>
<sequence length="136" mass="15802">MDNRNDTVQLNARVPRWQREELNIRKESPSAVITMLLEKYLRGEEDSEFVSVLKSQISILTDQILIKDQQLAAKDKQFEIKDDQISKLQLESAENRKLLADLFEVQNLAFKNYIDYIQTMVDVKGVIGNTKNDTKK</sequence>
<dbReference type="Proteomes" id="UP000199259">
    <property type="component" value="Unassembled WGS sequence"/>
</dbReference>
<evidence type="ECO:0000313" key="2">
    <source>
        <dbReference type="Proteomes" id="UP000199259"/>
    </source>
</evidence>
<proteinExistence type="predicted"/>
<protein>
    <submittedName>
        <fullName evidence="1">Uncharacterized protein</fullName>
    </submittedName>
</protein>
<reference evidence="1 2" key="1">
    <citation type="submission" date="2016-10" db="EMBL/GenBank/DDBJ databases">
        <authorList>
            <person name="Varghese N."/>
            <person name="Submissions S."/>
        </authorList>
    </citation>
    <scope>NUCLEOTIDE SEQUENCE [LARGE SCALE GENOMIC DNA]</scope>
    <source>
        <strain evidence="1 2">PL 12/M</strain>
    </source>
</reference>
<organism evidence="1 2">
    <name type="scientific">Methanolobus vulcani</name>
    <dbReference type="NCBI Taxonomy" id="38026"/>
    <lineage>
        <taxon>Archaea</taxon>
        <taxon>Methanobacteriati</taxon>
        <taxon>Methanobacteriota</taxon>
        <taxon>Stenosarchaea group</taxon>
        <taxon>Methanomicrobia</taxon>
        <taxon>Methanosarcinales</taxon>
        <taxon>Methanosarcinaceae</taxon>
        <taxon>Methanolobus</taxon>
    </lineage>
</organism>
<dbReference type="AlphaFoldDB" id="A0A7Z7AX13"/>
<name>A0A7Z7AX13_9EURY</name>
<comment type="caution">
    <text evidence="1">The sequence shown here is derived from an EMBL/GenBank/DDBJ whole genome shotgun (WGS) entry which is preliminary data.</text>
</comment>